<sequence length="265" mass="30009">MFSLRPALRKVALSSRLPASPAVACRGWMQKQPFSSKDVVEQGEEEEDAVAIVQSRREELSDKGKHLIWDSGEQLPAAPLPENLNELVALDPADTGSRRKADGTDRFAFIRQDKANVKQSPLNDEKKWRISFVEDGVAGEKWENSLMGWTSNADPFQSEPPLVFENALDAVYFAKKRGWKYIVKEPIMRQVRDDGAQYQDNFLPQAIAARVAKEGTQCDQWKREAAGTSHYYRPLRYHGKGVVPQHGPNPDQESAPYVEGYYKMR</sequence>
<dbReference type="PANTHER" id="PTHR12219">
    <property type="entry name" value="NADH-UBIQUINONE OXIDOREDUCTASE"/>
    <property type="match status" value="1"/>
</dbReference>
<keyword evidence="5 9" id="KW-0809">Transit peptide</keyword>
<name>A0A9N8D700_9STRA</name>
<evidence type="ECO:0000256" key="7">
    <source>
        <dbReference type="ARBA" id="ARBA00023128"/>
    </source>
</evidence>
<reference evidence="10" key="1">
    <citation type="submission" date="2020-06" db="EMBL/GenBank/DDBJ databases">
        <authorList>
            <consortium name="Plant Systems Biology data submission"/>
        </authorList>
    </citation>
    <scope>NUCLEOTIDE SEQUENCE</scope>
    <source>
        <strain evidence="10">D6</strain>
    </source>
</reference>
<comment type="function">
    <text evidence="9">Accessory subunit of the mitochondrial membrane respiratory chain NADH dehydrogenase (Complex I), that is believed not to be involved in catalysis. Complex I functions in the transfer of electrons from NADH to the respiratory chain. The immediate electron acceptor for the enzyme is believed to be ubiquinone.</text>
</comment>
<evidence type="ECO:0000313" key="11">
    <source>
        <dbReference type="Proteomes" id="UP001153069"/>
    </source>
</evidence>
<dbReference type="Pfam" id="PF04800">
    <property type="entry name" value="NDUS4"/>
    <property type="match status" value="1"/>
</dbReference>
<dbReference type="EMBL" id="CAICTM010000004">
    <property type="protein sequence ID" value="CAB9496380.1"/>
    <property type="molecule type" value="Genomic_DNA"/>
</dbReference>
<comment type="subcellular location">
    <subcellularLocation>
        <location evidence="9">Mitochondrion inner membrane</location>
        <topology evidence="9">Peripheral membrane protein</topology>
        <orientation evidence="9">Matrix side</orientation>
    </subcellularLocation>
</comment>
<evidence type="ECO:0000256" key="3">
    <source>
        <dbReference type="ARBA" id="ARBA00022660"/>
    </source>
</evidence>
<keyword evidence="2 9" id="KW-0813">Transport</keyword>
<dbReference type="Proteomes" id="UP001153069">
    <property type="component" value="Unassembled WGS sequence"/>
</dbReference>
<dbReference type="InterPro" id="IPR006885">
    <property type="entry name" value="NADH_UbQ_FeS_4_mit-like"/>
</dbReference>
<evidence type="ECO:0000256" key="5">
    <source>
        <dbReference type="ARBA" id="ARBA00022946"/>
    </source>
</evidence>
<keyword evidence="4 9" id="KW-0999">Mitochondrion inner membrane</keyword>
<keyword evidence="3 9" id="KW-0679">Respiratory chain</keyword>
<proteinExistence type="inferred from homology"/>
<dbReference type="PANTHER" id="PTHR12219:SF8">
    <property type="entry name" value="NADH DEHYDROGENASE [UBIQUINONE] IRON-SULFUR PROTEIN 4, MITOCHONDRIAL"/>
    <property type="match status" value="1"/>
</dbReference>
<dbReference type="OrthoDB" id="3089at2759"/>
<evidence type="ECO:0000256" key="6">
    <source>
        <dbReference type="ARBA" id="ARBA00022982"/>
    </source>
</evidence>
<keyword evidence="7 9" id="KW-0496">Mitochondrion</keyword>
<accession>A0A9N8D700</accession>
<evidence type="ECO:0000313" key="10">
    <source>
        <dbReference type="EMBL" id="CAB9496380.1"/>
    </source>
</evidence>
<dbReference type="InterPro" id="IPR038532">
    <property type="entry name" value="NDUFS4-like_sf"/>
</dbReference>
<protein>
    <recommendedName>
        <fullName evidence="9">NADH dehydrogenase [ubiquinone] iron-sulfur protein 4, mitochondrial</fullName>
    </recommendedName>
</protein>
<organism evidence="10 11">
    <name type="scientific">Seminavis robusta</name>
    <dbReference type="NCBI Taxonomy" id="568900"/>
    <lineage>
        <taxon>Eukaryota</taxon>
        <taxon>Sar</taxon>
        <taxon>Stramenopiles</taxon>
        <taxon>Ochrophyta</taxon>
        <taxon>Bacillariophyta</taxon>
        <taxon>Bacillariophyceae</taxon>
        <taxon>Bacillariophycidae</taxon>
        <taxon>Naviculales</taxon>
        <taxon>Naviculaceae</taxon>
        <taxon>Seminavis</taxon>
    </lineage>
</organism>
<evidence type="ECO:0000256" key="8">
    <source>
        <dbReference type="ARBA" id="ARBA00023136"/>
    </source>
</evidence>
<evidence type="ECO:0000256" key="4">
    <source>
        <dbReference type="ARBA" id="ARBA00022792"/>
    </source>
</evidence>
<dbReference type="GO" id="GO:0005743">
    <property type="term" value="C:mitochondrial inner membrane"/>
    <property type="evidence" value="ECO:0007669"/>
    <property type="project" value="UniProtKB-SubCell"/>
</dbReference>
<evidence type="ECO:0000256" key="9">
    <source>
        <dbReference type="RuleBase" id="RU367010"/>
    </source>
</evidence>
<evidence type="ECO:0000256" key="1">
    <source>
        <dbReference type="ARBA" id="ARBA00005882"/>
    </source>
</evidence>
<comment type="caution">
    <text evidence="10">The sequence shown here is derived from an EMBL/GenBank/DDBJ whole genome shotgun (WGS) entry which is preliminary data.</text>
</comment>
<comment type="similarity">
    <text evidence="1 9">Belongs to the complex I NDUFS4 subunit family.</text>
</comment>
<gene>
    <name evidence="10" type="ORF">SEMRO_4_G003550.1</name>
</gene>
<keyword evidence="8 9" id="KW-0472">Membrane</keyword>
<keyword evidence="6 9" id="KW-0249">Electron transport</keyword>
<keyword evidence="11" id="KW-1185">Reference proteome</keyword>
<evidence type="ECO:0000256" key="2">
    <source>
        <dbReference type="ARBA" id="ARBA00022448"/>
    </source>
</evidence>
<dbReference type="Gene3D" id="3.30.160.190">
    <property type="entry name" value="atu1810 like domain"/>
    <property type="match status" value="1"/>
</dbReference>
<dbReference type="GO" id="GO:0022900">
    <property type="term" value="P:electron transport chain"/>
    <property type="evidence" value="ECO:0007669"/>
    <property type="project" value="InterPro"/>
</dbReference>
<dbReference type="AlphaFoldDB" id="A0A9N8D700"/>